<evidence type="ECO:0000256" key="5">
    <source>
        <dbReference type="ARBA" id="ARBA00022729"/>
    </source>
</evidence>
<evidence type="ECO:0000256" key="9">
    <source>
        <dbReference type="ARBA" id="ARBA00023180"/>
    </source>
</evidence>
<evidence type="ECO:0000256" key="10">
    <source>
        <dbReference type="SAM" id="SignalP"/>
    </source>
</evidence>
<comment type="subcellular location">
    <subcellularLocation>
        <location evidence="1">Endoplasmic reticulum lumen</location>
    </subcellularLocation>
</comment>
<keyword evidence="8" id="KW-0811">Translocation</keyword>
<dbReference type="PANTHER" id="PTHR19316:SF35">
    <property type="entry name" value="NUCLEOTIDE EXCHANGE FACTOR SIL1"/>
    <property type="match status" value="1"/>
</dbReference>
<keyword evidence="7" id="KW-0653">Protein transport</keyword>
<dbReference type="Pfam" id="PF08609">
    <property type="entry name" value="Fes1"/>
    <property type="match status" value="1"/>
</dbReference>
<dbReference type="EMBL" id="RCHS01004180">
    <property type="protein sequence ID" value="RMX37216.1"/>
    <property type="molecule type" value="Genomic_DNA"/>
</dbReference>
<keyword evidence="5 10" id="KW-0732">Signal</keyword>
<dbReference type="InterPro" id="IPR050693">
    <property type="entry name" value="Hsp70_NEF-Inhibitors"/>
</dbReference>
<evidence type="ECO:0000256" key="8">
    <source>
        <dbReference type="ARBA" id="ARBA00023010"/>
    </source>
</evidence>
<comment type="similarity">
    <text evidence="2">Belongs to the SIL1 family.</text>
</comment>
<organism evidence="12 13">
    <name type="scientific">Pocillopora damicornis</name>
    <name type="common">Cauliflower coral</name>
    <name type="synonym">Millepora damicornis</name>
    <dbReference type="NCBI Taxonomy" id="46731"/>
    <lineage>
        <taxon>Eukaryota</taxon>
        <taxon>Metazoa</taxon>
        <taxon>Cnidaria</taxon>
        <taxon>Anthozoa</taxon>
        <taxon>Hexacorallia</taxon>
        <taxon>Scleractinia</taxon>
        <taxon>Astrocoeniina</taxon>
        <taxon>Pocilloporidae</taxon>
        <taxon>Pocillopora</taxon>
    </lineage>
</organism>
<proteinExistence type="inferred from homology"/>
<feature type="domain" description="Nucleotide exchange factor Fes1" evidence="11">
    <location>
        <begin position="159"/>
        <end position="215"/>
    </location>
</feature>
<dbReference type="InterPro" id="IPR016024">
    <property type="entry name" value="ARM-type_fold"/>
</dbReference>
<keyword evidence="13" id="KW-1185">Reference proteome</keyword>
<dbReference type="PANTHER" id="PTHR19316">
    <property type="entry name" value="PROTEIN FOLDING REGULATOR"/>
    <property type="match status" value="1"/>
</dbReference>
<evidence type="ECO:0000256" key="1">
    <source>
        <dbReference type="ARBA" id="ARBA00004319"/>
    </source>
</evidence>
<protein>
    <recommendedName>
        <fullName evidence="3">Nucleotide exchange factor SIL1</fullName>
    </recommendedName>
</protein>
<sequence>MLQYLAILVLLTSALGDQQQGLVLVKSDDDDTNDDKVKVAPNTEQFDEEDLEVFQPSSEWQSIKPGQSIPAGLHVRMNLQTGQKEAKLMEGDDGTKFKNNMDSEKKFITIDKNVISKQRLKEALKDFRDKFHDESANGEHSDQSHGSLTGGKTFRSIDEIRKELEGVDLFLKKDIEEITKHVEILNTSSSSLAEKEHALDELEYYVHQIDNARDLDTIGGLSLVIKFMNSSQESLRTRACYVLGSAVQSNLMVQQSALKQGALPLLLRLLSKHEPMAVRKKAMYALSSLIRLFLVGQKEFLKLNGLEMFVKLFNEANTEPLVIKAITLMTDILTEQIEYVTSLLRKQGQDVSGDISGRVPLLKSMIEKGWCQLIPSLLHTTENDTREKVLQALHVMVTGCKSEFQKAHIQNSLKKLKLEWLKDARGSEASDSSEYAGILAQLVTDLMSKLT</sequence>
<evidence type="ECO:0000313" key="13">
    <source>
        <dbReference type="Proteomes" id="UP000275408"/>
    </source>
</evidence>
<dbReference type="STRING" id="46731.A0A3M6T721"/>
<dbReference type="GO" id="GO:0015031">
    <property type="term" value="P:protein transport"/>
    <property type="evidence" value="ECO:0007669"/>
    <property type="project" value="UniProtKB-KW"/>
</dbReference>
<feature type="chain" id="PRO_5018128555" description="Nucleotide exchange factor SIL1" evidence="10">
    <location>
        <begin position="17"/>
        <end position="451"/>
    </location>
</feature>
<evidence type="ECO:0000259" key="11">
    <source>
        <dbReference type="Pfam" id="PF08609"/>
    </source>
</evidence>
<dbReference type="OrthoDB" id="448649at2759"/>
<evidence type="ECO:0000256" key="6">
    <source>
        <dbReference type="ARBA" id="ARBA00022824"/>
    </source>
</evidence>
<dbReference type="GO" id="GO:0005788">
    <property type="term" value="C:endoplasmic reticulum lumen"/>
    <property type="evidence" value="ECO:0007669"/>
    <property type="project" value="UniProtKB-SubCell"/>
</dbReference>
<evidence type="ECO:0000313" key="12">
    <source>
        <dbReference type="EMBL" id="RMX37216.1"/>
    </source>
</evidence>
<dbReference type="AlphaFoldDB" id="A0A3M6T721"/>
<dbReference type="GO" id="GO:0000774">
    <property type="term" value="F:adenyl-nucleotide exchange factor activity"/>
    <property type="evidence" value="ECO:0007669"/>
    <property type="project" value="TreeGrafter"/>
</dbReference>
<keyword evidence="6" id="KW-0256">Endoplasmic reticulum</keyword>
<dbReference type="Gene3D" id="1.25.10.10">
    <property type="entry name" value="Leucine-rich Repeat Variant"/>
    <property type="match status" value="1"/>
</dbReference>
<reference evidence="12 13" key="1">
    <citation type="journal article" date="2018" name="Sci. Rep.">
        <title>Comparative analysis of the Pocillopora damicornis genome highlights role of immune system in coral evolution.</title>
        <authorList>
            <person name="Cunning R."/>
            <person name="Bay R.A."/>
            <person name="Gillette P."/>
            <person name="Baker A.C."/>
            <person name="Traylor-Knowles N."/>
        </authorList>
    </citation>
    <scope>NUCLEOTIDE SEQUENCE [LARGE SCALE GENOMIC DNA]</scope>
    <source>
        <strain evidence="12">RSMAS</strain>
        <tissue evidence="12">Whole animal</tissue>
    </source>
</reference>
<evidence type="ECO:0000256" key="3">
    <source>
        <dbReference type="ARBA" id="ARBA00015352"/>
    </source>
</evidence>
<evidence type="ECO:0000256" key="4">
    <source>
        <dbReference type="ARBA" id="ARBA00022448"/>
    </source>
</evidence>
<dbReference type="InterPro" id="IPR011989">
    <property type="entry name" value="ARM-like"/>
</dbReference>
<evidence type="ECO:0000256" key="2">
    <source>
        <dbReference type="ARBA" id="ARBA00010588"/>
    </source>
</evidence>
<keyword evidence="9" id="KW-0325">Glycoprotein</keyword>
<evidence type="ECO:0000256" key="7">
    <source>
        <dbReference type="ARBA" id="ARBA00022927"/>
    </source>
</evidence>
<comment type="caution">
    <text evidence="12">The sequence shown here is derived from an EMBL/GenBank/DDBJ whole genome shotgun (WGS) entry which is preliminary data.</text>
</comment>
<dbReference type="InterPro" id="IPR013918">
    <property type="entry name" value="Nucleotide_exch_fac_Fes1"/>
</dbReference>
<accession>A0A3M6T721</accession>
<name>A0A3M6T721_POCDA</name>
<dbReference type="OMA" id="FQPTHEW"/>
<dbReference type="SUPFAM" id="SSF48371">
    <property type="entry name" value="ARM repeat"/>
    <property type="match status" value="1"/>
</dbReference>
<keyword evidence="4" id="KW-0813">Transport</keyword>
<feature type="signal peptide" evidence="10">
    <location>
        <begin position="1"/>
        <end position="16"/>
    </location>
</feature>
<gene>
    <name evidence="12" type="ORF">pdam_00019035</name>
</gene>
<dbReference type="Proteomes" id="UP000275408">
    <property type="component" value="Unassembled WGS sequence"/>
</dbReference>